<evidence type="ECO:0000313" key="3">
    <source>
        <dbReference type="Proteomes" id="UP000032180"/>
    </source>
</evidence>
<protein>
    <recommendedName>
        <fullName evidence="4">PDZ domain-containing protein</fullName>
    </recommendedName>
</protein>
<evidence type="ECO:0000256" key="1">
    <source>
        <dbReference type="SAM" id="MobiDB-lite"/>
    </source>
</evidence>
<proteinExistence type="predicted"/>
<evidence type="ECO:0008006" key="4">
    <source>
        <dbReference type="Google" id="ProtNLM"/>
    </source>
</evidence>
<dbReference type="Gramene" id="LPERR10G03660.2">
    <property type="protein sequence ID" value="LPERR10G03660.2"/>
    <property type="gene ID" value="LPERR10G03660"/>
</dbReference>
<dbReference type="Proteomes" id="UP000032180">
    <property type="component" value="Chromosome 10"/>
</dbReference>
<keyword evidence="3" id="KW-1185">Reference proteome</keyword>
<dbReference type="PANTHER" id="PTHR47389:SF6">
    <property type="entry name" value="OS09G0436300 PROTEIN"/>
    <property type="match status" value="1"/>
</dbReference>
<dbReference type="Gene3D" id="2.40.10.10">
    <property type="entry name" value="Trypsin-like serine proteases"/>
    <property type="match status" value="1"/>
</dbReference>
<dbReference type="InterPro" id="IPR043504">
    <property type="entry name" value="Peptidase_S1_PA_chymotrypsin"/>
</dbReference>
<dbReference type="AlphaFoldDB" id="A0A0D9XIF7"/>
<dbReference type="eggNOG" id="KOG1320">
    <property type="taxonomic scope" value="Eukaryota"/>
</dbReference>
<accession>A0A0D9XIF7</accession>
<evidence type="ECO:0000313" key="2">
    <source>
        <dbReference type="EnsemblPlants" id="LPERR10G03660.2"/>
    </source>
</evidence>
<organism evidence="2 3">
    <name type="scientific">Leersia perrieri</name>
    <dbReference type="NCBI Taxonomy" id="77586"/>
    <lineage>
        <taxon>Eukaryota</taxon>
        <taxon>Viridiplantae</taxon>
        <taxon>Streptophyta</taxon>
        <taxon>Embryophyta</taxon>
        <taxon>Tracheophyta</taxon>
        <taxon>Spermatophyta</taxon>
        <taxon>Magnoliopsida</taxon>
        <taxon>Liliopsida</taxon>
        <taxon>Poales</taxon>
        <taxon>Poaceae</taxon>
        <taxon>BOP clade</taxon>
        <taxon>Oryzoideae</taxon>
        <taxon>Oryzeae</taxon>
        <taxon>Oryzinae</taxon>
        <taxon>Leersia</taxon>
    </lineage>
</organism>
<dbReference type="InterPro" id="IPR009003">
    <property type="entry name" value="Peptidase_S1_PA"/>
</dbReference>
<dbReference type="Pfam" id="PF13365">
    <property type="entry name" value="Trypsin_2"/>
    <property type="match status" value="1"/>
</dbReference>
<reference evidence="3" key="2">
    <citation type="submission" date="2013-12" db="EMBL/GenBank/DDBJ databases">
        <authorList>
            <person name="Yu Y."/>
            <person name="Lee S."/>
            <person name="de Baynast K."/>
            <person name="Wissotski M."/>
            <person name="Liu L."/>
            <person name="Talag J."/>
            <person name="Goicoechea J."/>
            <person name="Angelova A."/>
            <person name="Jetty R."/>
            <person name="Kudrna D."/>
            <person name="Golser W."/>
            <person name="Rivera L."/>
            <person name="Zhang J."/>
            <person name="Wing R."/>
        </authorList>
    </citation>
    <scope>NUCLEOTIDE SEQUENCE</scope>
</reference>
<name>A0A0D9XIF7_9ORYZ</name>
<dbReference type="HOGENOM" id="CLU_738437_0_0_1"/>
<reference evidence="2" key="3">
    <citation type="submission" date="2015-04" db="UniProtKB">
        <authorList>
            <consortium name="EnsemblPlants"/>
        </authorList>
    </citation>
    <scope>IDENTIFICATION</scope>
</reference>
<dbReference type="SUPFAM" id="SSF50494">
    <property type="entry name" value="Trypsin-like serine proteases"/>
    <property type="match status" value="1"/>
</dbReference>
<dbReference type="STRING" id="77586.A0A0D9XIF7"/>
<reference evidence="2 3" key="1">
    <citation type="submission" date="2012-08" db="EMBL/GenBank/DDBJ databases">
        <title>Oryza genome evolution.</title>
        <authorList>
            <person name="Wing R.A."/>
        </authorList>
    </citation>
    <scope>NUCLEOTIDE SEQUENCE</scope>
</reference>
<dbReference type="PANTHER" id="PTHR47389">
    <property type="entry name" value="OS09G0436400 PROTEIN"/>
    <property type="match status" value="1"/>
</dbReference>
<feature type="region of interest" description="Disordered" evidence="1">
    <location>
        <begin position="1"/>
        <end position="29"/>
    </location>
</feature>
<feature type="compositionally biased region" description="Basic and acidic residues" evidence="1">
    <location>
        <begin position="10"/>
        <end position="22"/>
    </location>
</feature>
<sequence length="375" mass="41379">MGPWWTEIGDSAHRPRPEHRSNWDPTRGGLPPTALVDRSFSSPLATSPGPPPACTDLRLIVLLPPHPRRARFVTFVYKRFGKRFLQSERSDLEKDCVKAKEAVLSISKSIVCLASSIDGSPLFACTGIVVDHVGSQTWIVTTANLVRKPHNNYEVYEGADIKIEVILYNKKVIDGCLSLYNQQYNIAVVTIQPHMDLPMVPLNDILDYYSLLPRPVVAVCRDLESRALEMRGGEMIRKTSNLDCNELVICTCFITQDFGGGPVMDLDIGIIGIALFDDEDATPVLPIEIIFEVLPENCGGIEAGDIISELDGVTLSSVAQFTAILLDKVEIASNLQKTVILKMDTAVKAALLVSSSTIGTQGRWNRTKYDYNCMI</sequence>
<dbReference type="EnsemblPlants" id="LPERR10G03660.2">
    <property type="protein sequence ID" value="LPERR10G03660.2"/>
    <property type="gene ID" value="LPERR10G03660"/>
</dbReference>